<feature type="region of interest" description="Disordered" evidence="1">
    <location>
        <begin position="89"/>
        <end position="108"/>
    </location>
</feature>
<dbReference type="EMBL" id="JBEUSY010000014">
    <property type="protein sequence ID" value="KAL1246311.1"/>
    <property type="molecule type" value="Genomic_DNA"/>
</dbReference>
<reference evidence="2 3" key="1">
    <citation type="submission" date="2024-07" db="EMBL/GenBank/DDBJ databases">
        <title>Enhanced genomic and transcriptomic resources for Trichinella pseudospiralis and T. spiralis underpin the discovery of pronounced molecular differences between stages and species.</title>
        <authorList>
            <person name="Pasi K.K."/>
            <person name="La Rosa G."/>
            <person name="Gomez-Morales M.A."/>
            <person name="Tosini F."/>
            <person name="Sumanam S."/>
            <person name="Young N.D."/>
            <person name="Chang B.C."/>
            <person name="Robin G.B."/>
        </authorList>
    </citation>
    <scope>NUCLEOTIDE SEQUENCE [LARGE SCALE GENOMIC DNA]</scope>
    <source>
        <strain evidence="2">ISS534</strain>
    </source>
</reference>
<evidence type="ECO:0000313" key="3">
    <source>
        <dbReference type="Proteomes" id="UP001558632"/>
    </source>
</evidence>
<evidence type="ECO:0000313" key="2">
    <source>
        <dbReference type="EMBL" id="KAL1246311.1"/>
    </source>
</evidence>
<evidence type="ECO:0000256" key="1">
    <source>
        <dbReference type="SAM" id="MobiDB-lite"/>
    </source>
</evidence>
<organism evidence="2 3">
    <name type="scientific">Trichinella spiralis</name>
    <name type="common">Trichina worm</name>
    <dbReference type="NCBI Taxonomy" id="6334"/>
    <lineage>
        <taxon>Eukaryota</taxon>
        <taxon>Metazoa</taxon>
        <taxon>Ecdysozoa</taxon>
        <taxon>Nematoda</taxon>
        <taxon>Enoplea</taxon>
        <taxon>Dorylaimia</taxon>
        <taxon>Trichinellida</taxon>
        <taxon>Trichinellidae</taxon>
        <taxon>Trichinella</taxon>
    </lineage>
</organism>
<sequence length="108" mass="13302">MTRHAAPSSTFQLPRRVRAWFFFDPKKQSYFRKRGQYDKFRLLISGKRKEDDIRKVGQSLQIVGWSKEKKEEYMDNLNITTVRCWEKIRRTRKNNEKNHRDRSRENDH</sequence>
<gene>
    <name evidence="2" type="ORF">TSPI_01091</name>
</gene>
<keyword evidence="2" id="KW-0436">Ligase</keyword>
<dbReference type="Proteomes" id="UP001558632">
    <property type="component" value="Unassembled WGS sequence"/>
</dbReference>
<proteinExistence type="predicted"/>
<dbReference type="GO" id="GO:0016874">
    <property type="term" value="F:ligase activity"/>
    <property type="evidence" value="ECO:0007669"/>
    <property type="project" value="UniProtKB-KW"/>
</dbReference>
<name>A0ABR3L2V3_TRISP</name>
<protein>
    <submittedName>
        <fullName evidence="2">Phenylalanine--tRNA ligase beta subunit</fullName>
    </submittedName>
</protein>
<keyword evidence="3" id="KW-1185">Reference proteome</keyword>
<accession>A0ABR3L2V3</accession>
<comment type="caution">
    <text evidence="2">The sequence shown here is derived from an EMBL/GenBank/DDBJ whole genome shotgun (WGS) entry which is preliminary data.</text>
</comment>